<sequence length="161" mass="17968">MKSSFYFLIAICFAFVSCNGNAQKKPKSEQFEIQKTDAEWKKELSAEEYYILRQAGTEKPFSSDLNNVKEAGTFVCAACKNPLFKTKHKFDSGTGWPSFDQPIEGGVFYSTDNKLGYSRNEVLCAKCGGHLGHVFNDGPPETTGKRYCMNGDAMNFIPAEK</sequence>
<accession>A0AC61Y661</accession>
<gene>
    <name evidence="1" type="primary">msrB_1</name>
    <name evidence="1" type="ORF">FVB9532_01260</name>
</gene>
<dbReference type="Proteomes" id="UP000356253">
    <property type="component" value="Unassembled WGS sequence"/>
</dbReference>
<protein>
    <submittedName>
        <fullName evidence="1">Peptide methionine sulfoxide reductase MsrB</fullName>
        <ecNumber evidence="1">1.8.4.12</ecNumber>
    </submittedName>
</protein>
<keyword evidence="2" id="KW-1185">Reference proteome</keyword>
<evidence type="ECO:0000313" key="2">
    <source>
        <dbReference type="Proteomes" id="UP000356253"/>
    </source>
</evidence>
<dbReference type="EC" id="1.8.4.12" evidence="1"/>
<comment type="caution">
    <text evidence="1">The sequence shown here is derived from an EMBL/GenBank/DDBJ whole genome shotgun (WGS) entry which is preliminary data.</text>
</comment>
<name>A0AC61Y661_9FLAO</name>
<evidence type="ECO:0000313" key="1">
    <source>
        <dbReference type="EMBL" id="VVU99998.1"/>
    </source>
</evidence>
<proteinExistence type="predicted"/>
<dbReference type="EMBL" id="CABVMM010000004">
    <property type="protein sequence ID" value="VVU99998.1"/>
    <property type="molecule type" value="Genomic_DNA"/>
</dbReference>
<organism evidence="1 2">
    <name type="scientific">Mesonia oceanica</name>
    <dbReference type="NCBI Taxonomy" id="2687242"/>
    <lineage>
        <taxon>Bacteria</taxon>
        <taxon>Pseudomonadati</taxon>
        <taxon>Bacteroidota</taxon>
        <taxon>Flavobacteriia</taxon>
        <taxon>Flavobacteriales</taxon>
        <taxon>Flavobacteriaceae</taxon>
        <taxon>Mesonia</taxon>
    </lineage>
</organism>
<reference evidence="1" key="1">
    <citation type="submission" date="2019-09" db="EMBL/GenBank/DDBJ databases">
        <authorList>
            <person name="Rodrigo-Torres L."/>
            <person name="Arahal R. D."/>
            <person name="Lucena T."/>
        </authorList>
    </citation>
    <scope>NUCLEOTIDE SEQUENCE</scope>
    <source>
        <strain evidence="1">ISS653</strain>
    </source>
</reference>
<keyword evidence="1" id="KW-0560">Oxidoreductase</keyword>